<dbReference type="EMBL" id="JGDJ01000116">
    <property type="protein sequence ID" value="EXZ30870.1"/>
    <property type="molecule type" value="Genomic_DNA"/>
</dbReference>
<evidence type="ECO:0000313" key="2">
    <source>
        <dbReference type="Proteomes" id="UP000022082"/>
    </source>
</evidence>
<evidence type="ECO:0000313" key="1">
    <source>
        <dbReference type="EMBL" id="EXZ30870.1"/>
    </source>
</evidence>
<sequence length="59" mass="7065">MKITLHGHRYVTHDGNYSYHFVEQHPYRKLFLEEQLQVARFGAMRAIKLKEKLINSHLA</sequence>
<protein>
    <submittedName>
        <fullName evidence="1">Uncharacterized protein</fullName>
    </submittedName>
</protein>
<gene>
    <name evidence="1" type="ORF">M136_5443</name>
</gene>
<accession>A0A015X9U7</accession>
<proteinExistence type="predicted"/>
<dbReference type="AlphaFoldDB" id="A0A015X9U7"/>
<dbReference type="Proteomes" id="UP000022082">
    <property type="component" value="Unassembled WGS sequence"/>
</dbReference>
<dbReference type="RefSeq" id="WP_032558070.1">
    <property type="nucleotide sequence ID" value="NZ_JGDJ01000116.1"/>
</dbReference>
<comment type="caution">
    <text evidence="1">The sequence shown here is derived from an EMBL/GenBank/DDBJ whole genome shotgun (WGS) entry which is preliminary data.</text>
</comment>
<organism evidence="1 2">
    <name type="scientific">Bacteroides fragilis str. S36L11</name>
    <dbReference type="NCBI Taxonomy" id="1339327"/>
    <lineage>
        <taxon>Bacteria</taxon>
        <taxon>Pseudomonadati</taxon>
        <taxon>Bacteroidota</taxon>
        <taxon>Bacteroidia</taxon>
        <taxon>Bacteroidales</taxon>
        <taxon>Bacteroidaceae</taxon>
        <taxon>Bacteroides</taxon>
    </lineage>
</organism>
<name>A0A015X9U7_BACFG</name>
<reference evidence="1 2" key="1">
    <citation type="submission" date="2014-02" db="EMBL/GenBank/DDBJ databases">
        <authorList>
            <person name="Sears C."/>
            <person name="Carroll K."/>
            <person name="Sack B.R."/>
            <person name="Qadri F."/>
            <person name="Myers L.L."/>
            <person name="Chung G.-T."/>
            <person name="Escheverria P."/>
            <person name="Fraser C.M."/>
            <person name="Sadzewicz L."/>
            <person name="Shefchek K.A."/>
            <person name="Tallon L."/>
            <person name="Das S.P."/>
            <person name="Daugherty S."/>
            <person name="Mongodin E.F."/>
        </authorList>
    </citation>
    <scope>NUCLEOTIDE SEQUENCE [LARGE SCALE GENOMIC DNA]</scope>
    <source>
        <strain evidence="1 2">S36L11</strain>
    </source>
</reference>